<gene>
    <name evidence="2" type="ORF">Pan189_20720</name>
</gene>
<dbReference type="AlphaFoldDB" id="A0A517R1G9"/>
<dbReference type="KEGG" id="svp:Pan189_20720"/>
<accession>A0A517R1G9</accession>
<name>A0A517R1G9_9PLAN</name>
<keyword evidence="1" id="KW-0175">Coiled coil</keyword>
<dbReference type="EMBL" id="CP036268">
    <property type="protein sequence ID" value="QDT37690.1"/>
    <property type="molecule type" value="Genomic_DNA"/>
</dbReference>
<evidence type="ECO:0000256" key="1">
    <source>
        <dbReference type="SAM" id="Coils"/>
    </source>
</evidence>
<protein>
    <recommendedName>
        <fullName evidence="4">Helix-turn-helix domain protein</fullName>
    </recommendedName>
</protein>
<sequence>MRGQHQRYNGFSTPELDVGSRADEAIERLDDRLRSIEEKLIALIEQRVPQAYYSTADAAKLLGKAEFTFREWCRLGRVHAEKRQCGRGRAKEWILSNDELMRVRSEGLLPIDP</sequence>
<keyword evidence="3" id="KW-1185">Reference proteome</keyword>
<proteinExistence type="predicted"/>
<reference evidence="2 3" key="1">
    <citation type="submission" date="2019-02" db="EMBL/GenBank/DDBJ databases">
        <title>Deep-cultivation of Planctomycetes and their phenomic and genomic characterization uncovers novel biology.</title>
        <authorList>
            <person name="Wiegand S."/>
            <person name="Jogler M."/>
            <person name="Boedeker C."/>
            <person name="Pinto D."/>
            <person name="Vollmers J."/>
            <person name="Rivas-Marin E."/>
            <person name="Kohn T."/>
            <person name="Peeters S.H."/>
            <person name="Heuer A."/>
            <person name="Rast P."/>
            <person name="Oberbeckmann S."/>
            <person name="Bunk B."/>
            <person name="Jeske O."/>
            <person name="Meyerdierks A."/>
            <person name="Storesund J.E."/>
            <person name="Kallscheuer N."/>
            <person name="Luecker S."/>
            <person name="Lage O.M."/>
            <person name="Pohl T."/>
            <person name="Merkel B.J."/>
            <person name="Hornburger P."/>
            <person name="Mueller R.-W."/>
            <person name="Bruemmer F."/>
            <person name="Labrenz M."/>
            <person name="Spormann A.M."/>
            <person name="Op den Camp H."/>
            <person name="Overmann J."/>
            <person name="Amann R."/>
            <person name="Jetten M.S.M."/>
            <person name="Mascher T."/>
            <person name="Medema M.H."/>
            <person name="Devos D.P."/>
            <person name="Kaster A.-K."/>
            <person name="Ovreas L."/>
            <person name="Rohde M."/>
            <person name="Galperin M.Y."/>
            <person name="Jogler C."/>
        </authorList>
    </citation>
    <scope>NUCLEOTIDE SEQUENCE [LARGE SCALE GENOMIC DNA]</scope>
    <source>
        <strain evidence="2 3">Pan189</strain>
    </source>
</reference>
<dbReference type="RefSeq" id="WP_310821322.1">
    <property type="nucleotide sequence ID" value="NZ_CP036268.1"/>
</dbReference>
<evidence type="ECO:0008006" key="4">
    <source>
        <dbReference type="Google" id="ProtNLM"/>
    </source>
</evidence>
<evidence type="ECO:0000313" key="3">
    <source>
        <dbReference type="Proteomes" id="UP000317318"/>
    </source>
</evidence>
<feature type="coiled-coil region" evidence="1">
    <location>
        <begin position="19"/>
        <end position="46"/>
    </location>
</feature>
<organism evidence="2 3">
    <name type="scientific">Stratiformator vulcanicus</name>
    <dbReference type="NCBI Taxonomy" id="2527980"/>
    <lineage>
        <taxon>Bacteria</taxon>
        <taxon>Pseudomonadati</taxon>
        <taxon>Planctomycetota</taxon>
        <taxon>Planctomycetia</taxon>
        <taxon>Planctomycetales</taxon>
        <taxon>Planctomycetaceae</taxon>
        <taxon>Stratiformator</taxon>
    </lineage>
</organism>
<dbReference type="Proteomes" id="UP000317318">
    <property type="component" value="Chromosome"/>
</dbReference>
<evidence type="ECO:0000313" key="2">
    <source>
        <dbReference type="EMBL" id="QDT37690.1"/>
    </source>
</evidence>